<evidence type="ECO:0000313" key="1">
    <source>
        <dbReference type="EMBL" id="KAK8860917.1"/>
    </source>
</evidence>
<proteinExistence type="predicted"/>
<reference evidence="1 2" key="1">
    <citation type="submission" date="2024-04" db="EMBL/GenBank/DDBJ databases">
        <title>Tritrichomonas musculus Genome.</title>
        <authorList>
            <person name="Alves-Ferreira E."/>
            <person name="Grigg M."/>
            <person name="Lorenzi H."/>
            <person name="Galac M."/>
        </authorList>
    </citation>
    <scope>NUCLEOTIDE SEQUENCE [LARGE SCALE GENOMIC DNA]</scope>
    <source>
        <strain evidence="1 2">EAF2021</strain>
    </source>
</reference>
<dbReference type="EMBL" id="JAPFFF010000018">
    <property type="protein sequence ID" value="KAK8860917.1"/>
    <property type="molecule type" value="Genomic_DNA"/>
</dbReference>
<organism evidence="1 2">
    <name type="scientific">Tritrichomonas musculus</name>
    <dbReference type="NCBI Taxonomy" id="1915356"/>
    <lineage>
        <taxon>Eukaryota</taxon>
        <taxon>Metamonada</taxon>
        <taxon>Parabasalia</taxon>
        <taxon>Tritrichomonadida</taxon>
        <taxon>Tritrichomonadidae</taxon>
        <taxon>Tritrichomonas</taxon>
    </lineage>
</organism>
<dbReference type="InterPro" id="IPR027246">
    <property type="entry name" value="Porin_Euk/Tom40"/>
</dbReference>
<gene>
    <name evidence="1" type="ORF">M9Y10_012609</name>
</gene>
<dbReference type="Proteomes" id="UP001470230">
    <property type="component" value="Unassembled WGS sequence"/>
</dbReference>
<protein>
    <recommendedName>
        <fullName evidence="3">Mitochondrial import receptor subunit TOM40</fullName>
    </recommendedName>
</protein>
<dbReference type="Gene3D" id="2.40.160.10">
    <property type="entry name" value="Porin"/>
    <property type="match status" value="1"/>
</dbReference>
<evidence type="ECO:0008006" key="3">
    <source>
        <dbReference type="Google" id="ProtNLM"/>
    </source>
</evidence>
<comment type="caution">
    <text evidence="1">The sequence shown here is derived from an EMBL/GenBank/DDBJ whole genome shotgun (WGS) entry which is preliminary data.</text>
</comment>
<keyword evidence="2" id="KW-1185">Reference proteome</keyword>
<accession>A0ABR2IDR6</accession>
<name>A0ABR2IDR6_9EUKA</name>
<evidence type="ECO:0000313" key="2">
    <source>
        <dbReference type="Proteomes" id="UP001470230"/>
    </source>
</evidence>
<dbReference type="Pfam" id="PF01459">
    <property type="entry name" value="Porin_3"/>
    <property type="match status" value="1"/>
</dbReference>
<sequence>MIKQKNNIMAHSFSEIHAKYEDVFNVTPMIGFFLQMSDFKLNKTGYDVSVGFHPTELVQISTPNGPEYAYLHPLRTFTFASSTPFNIFNINTLLSSHIQALTIKTNCDENIKLSFKLEKRARINLRPTFSSQFIYPKFTFIMQFQTADYQNITTSDLTFSLFDKFGFQFVQRRKNDTNNFGYAFLSCFDFSKTSVALSLLHENDYLLILRSLTKVKDNVRAGVKLSINQRLFSAFTVGYKIKINKYLIHSSIDTNGFVKSYFDREVNDNFHFIMSTSLNHPERSYHFGVGLSWSNKENTDN</sequence>
<dbReference type="InterPro" id="IPR023614">
    <property type="entry name" value="Porin_dom_sf"/>
</dbReference>